<name>A0A1R4J5M0_9LACT</name>
<dbReference type="AlphaFoldDB" id="A0A1R4J5M0"/>
<dbReference type="EMBL" id="FUKW01000065">
    <property type="protein sequence ID" value="SJN27431.1"/>
    <property type="molecule type" value="Genomic_DNA"/>
</dbReference>
<evidence type="ECO:0000313" key="2">
    <source>
        <dbReference type="EMBL" id="SJN27431.1"/>
    </source>
</evidence>
<gene>
    <name evidence="2" type="ORF">FM115_04035</name>
</gene>
<evidence type="ECO:0000256" key="1">
    <source>
        <dbReference type="SAM" id="MobiDB-lite"/>
    </source>
</evidence>
<evidence type="ECO:0000313" key="3">
    <source>
        <dbReference type="Proteomes" id="UP000195611"/>
    </source>
</evidence>
<reference evidence="2 3" key="1">
    <citation type="submission" date="2017-02" db="EMBL/GenBank/DDBJ databases">
        <authorList>
            <person name="Peterson S.W."/>
        </authorList>
    </citation>
    <scope>NUCLEOTIDE SEQUENCE [LARGE SCALE GENOMIC DNA]</scope>
    <source>
        <strain evidence="2 3">42ea</strain>
    </source>
</reference>
<dbReference type="Proteomes" id="UP000195611">
    <property type="component" value="Unassembled WGS sequence"/>
</dbReference>
<organism evidence="2 3">
    <name type="scientific">Marinilactibacillus psychrotolerans 42ea</name>
    <dbReference type="NCBI Taxonomy" id="1255609"/>
    <lineage>
        <taxon>Bacteria</taxon>
        <taxon>Bacillati</taxon>
        <taxon>Bacillota</taxon>
        <taxon>Bacilli</taxon>
        <taxon>Lactobacillales</taxon>
        <taxon>Carnobacteriaceae</taxon>
        <taxon>Marinilactibacillus</taxon>
    </lineage>
</organism>
<proteinExistence type="predicted"/>
<sequence>MGHEGKGIYQTDLSGTESARKMSDDTVEGLFEVKSTLLYNALNEDSGESTFQKLDT</sequence>
<feature type="region of interest" description="Disordered" evidence="1">
    <location>
        <begin position="1"/>
        <end position="21"/>
    </location>
</feature>
<protein>
    <submittedName>
        <fullName evidence="2">Uncharacterized protein</fullName>
    </submittedName>
</protein>
<accession>A0A1R4J5M0</accession>